<dbReference type="GO" id="GO:0070181">
    <property type="term" value="F:small ribosomal subunit rRNA binding"/>
    <property type="evidence" value="ECO:0007669"/>
    <property type="project" value="TreeGrafter"/>
</dbReference>
<sequence length="88" mass="9459">MANIKSAKKRIKVTEAKTLQNKMIKSALKTTIKKFESAVAANNAEEAKVAFNATVKALDMATSKGVVHQNMAARKKSRLSAKLNALSA</sequence>
<evidence type="ECO:0000256" key="3">
    <source>
        <dbReference type="ARBA" id="ARBA00022730"/>
    </source>
</evidence>
<dbReference type="EMBL" id="FOOE01000002">
    <property type="protein sequence ID" value="SFF53624.1"/>
    <property type="molecule type" value="Genomic_DNA"/>
</dbReference>
<dbReference type="NCBIfam" id="TIGR00029">
    <property type="entry name" value="S20"/>
    <property type="match status" value="1"/>
</dbReference>
<evidence type="ECO:0000256" key="1">
    <source>
        <dbReference type="ARBA" id="ARBA00003134"/>
    </source>
</evidence>
<dbReference type="PANTHER" id="PTHR33398">
    <property type="entry name" value="30S RIBOSOMAL PROTEIN S20"/>
    <property type="match status" value="1"/>
</dbReference>
<dbReference type="GO" id="GO:0005829">
    <property type="term" value="C:cytosol"/>
    <property type="evidence" value="ECO:0007669"/>
    <property type="project" value="TreeGrafter"/>
</dbReference>
<evidence type="ECO:0000313" key="10">
    <source>
        <dbReference type="EMBL" id="SFF53624.1"/>
    </source>
</evidence>
<dbReference type="GO" id="GO:0006412">
    <property type="term" value="P:translation"/>
    <property type="evidence" value="ECO:0007669"/>
    <property type="project" value="UniProtKB-UniRule"/>
</dbReference>
<protein>
    <recommendedName>
        <fullName evidence="7 8">Small ribosomal subunit protein bS20</fullName>
    </recommendedName>
</protein>
<evidence type="ECO:0000313" key="12">
    <source>
        <dbReference type="Proteomes" id="UP000246114"/>
    </source>
</evidence>
<gene>
    <name evidence="8" type="primary">rpsT</name>
    <name evidence="9" type="ORF">DBY38_12995</name>
    <name evidence="10" type="ORF">SAMN04487885_10238</name>
</gene>
<evidence type="ECO:0000256" key="4">
    <source>
        <dbReference type="ARBA" id="ARBA00022884"/>
    </source>
</evidence>
<reference evidence="10 11" key="1">
    <citation type="submission" date="2016-10" db="EMBL/GenBank/DDBJ databases">
        <authorList>
            <person name="de Groot N.N."/>
        </authorList>
    </citation>
    <scope>NUCLEOTIDE SEQUENCE [LARGE SCALE GENOMIC DNA]</scope>
    <source>
        <strain evidence="10 11">NLAE-zl-G419</strain>
    </source>
</reference>
<keyword evidence="11" id="KW-1185">Reference proteome</keyword>
<dbReference type="Proteomes" id="UP000246114">
    <property type="component" value="Unassembled WGS sequence"/>
</dbReference>
<dbReference type="Pfam" id="PF01649">
    <property type="entry name" value="Ribosomal_S20p"/>
    <property type="match status" value="1"/>
</dbReference>
<accession>A0A1I2JGD0</accession>
<evidence type="ECO:0000256" key="2">
    <source>
        <dbReference type="ARBA" id="ARBA00007634"/>
    </source>
</evidence>
<dbReference type="FunFam" id="1.20.58.110:FF:000001">
    <property type="entry name" value="30S ribosomal protein S20"/>
    <property type="match status" value="1"/>
</dbReference>
<organism evidence="10 11">
    <name type="scientific">Clostridium cadaveris</name>
    <dbReference type="NCBI Taxonomy" id="1529"/>
    <lineage>
        <taxon>Bacteria</taxon>
        <taxon>Bacillati</taxon>
        <taxon>Bacillota</taxon>
        <taxon>Clostridia</taxon>
        <taxon>Eubacteriales</taxon>
        <taxon>Clostridiaceae</taxon>
        <taxon>Clostridium</taxon>
    </lineage>
</organism>
<dbReference type="InterPro" id="IPR036510">
    <property type="entry name" value="Ribosomal_bS20_sf"/>
</dbReference>
<evidence type="ECO:0000256" key="7">
    <source>
        <dbReference type="ARBA" id="ARBA00035136"/>
    </source>
</evidence>
<comment type="function">
    <text evidence="1 8">Binds directly to 16S ribosomal RNA.</text>
</comment>
<dbReference type="eggNOG" id="COG0268">
    <property type="taxonomic scope" value="Bacteria"/>
</dbReference>
<evidence type="ECO:0000256" key="6">
    <source>
        <dbReference type="ARBA" id="ARBA00023274"/>
    </source>
</evidence>
<evidence type="ECO:0000313" key="9">
    <source>
        <dbReference type="EMBL" id="PWL51855.1"/>
    </source>
</evidence>
<dbReference type="AlphaFoldDB" id="A0A1I2JGD0"/>
<dbReference type="Gene3D" id="1.20.58.110">
    <property type="entry name" value="Ribosomal protein S20"/>
    <property type="match status" value="1"/>
</dbReference>
<dbReference type="SUPFAM" id="SSF46992">
    <property type="entry name" value="Ribosomal protein S20"/>
    <property type="match status" value="1"/>
</dbReference>
<proteinExistence type="inferred from homology"/>
<dbReference type="EMBL" id="QAMZ01000053">
    <property type="protein sequence ID" value="PWL51855.1"/>
    <property type="molecule type" value="Genomic_DNA"/>
</dbReference>
<evidence type="ECO:0000256" key="8">
    <source>
        <dbReference type="HAMAP-Rule" id="MF_00500"/>
    </source>
</evidence>
<dbReference type="HAMAP" id="MF_00500">
    <property type="entry name" value="Ribosomal_bS20"/>
    <property type="match status" value="1"/>
</dbReference>
<evidence type="ECO:0000313" key="11">
    <source>
        <dbReference type="Proteomes" id="UP000182135"/>
    </source>
</evidence>
<evidence type="ECO:0000256" key="5">
    <source>
        <dbReference type="ARBA" id="ARBA00022980"/>
    </source>
</evidence>
<dbReference type="RefSeq" id="WP_027637950.1">
    <property type="nucleotide sequence ID" value="NZ_BAAACD010000024.1"/>
</dbReference>
<dbReference type="PANTHER" id="PTHR33398:SF1">
    <property type="entry name" value="SMALL RIBOSOMAL SUBUNIT PROTEIN BS20C"/>
    <property type="match status" value="1"/>
</dbReference>
<keyword evidence="4 8" id="KW-0694">RNA-binding</keyword>
<dbReference type="STRING" id="1529.SAMN04487885_10238"/>
<dbReference type="InterPro" id="IPR002583">
    <property type="entry name" value="Ribosomal_bS20"/>
</dbReference>
<comment type="similarity">
    <text evidence="2 8">Belongs to the bacterial ribosomal protein bS20 family.</text>
</comment>
<dbReference type="GO" id="GO:0015935">
    <property type="term" value="C:small ribosomal subunit"/>
    <property type="evidence" value="ECO:0007669"/>
    <property type="project" value="TreeGrafter"/>
</dbReference>
<reference evidence="9 12" key="2">
    <citation type="submission" date="2018-03" db="EMBL/GenBank/DDBJ databases">
        <title>The uncultured portion of the human microbiome is neutrally assembled.</title>
        <authorList>
            <person name="Jeraldo P."/>
            <person name="Boardman L."/>
            <person name="White B.A."/>
            <person name="Nelson H."/>
            <person name="Goldenfeld N."/>
            <person name="Chia N."/>
        </authorList>
    </citation>
    <scope>NUCLEOTIDE SEQUENCE [LARGE SCALE GENOMIC DNA]</scope>
    <source>
        <strain evidence="9">CIM:MAG 903</strain>
    </source>
</reference>
<dbReference type="OrthoDB" id="9808392at2"/>
<name>A0A1I2JGD0_9CLOT</name>
<dbReference type="GO" id="GO:0003735">
    <property type="term" value="F:structural constituent of ribosome"/>
    <property type="evidence" value="ECO:0007669"/>
    <property type="project" value="InterPro"/>
</dbReference>
<keyword evidence="6 8" id="KW-0687">Ribonucleoprotein</keyword>
<keyword evidence="3 8" id="KW-0699">rRNA-binding</keyword>
<dbReference type="Proteomes" id="UP000182135">
    <property type="component" value="Unassembled WGS sequence"/>
</dbReference>
<dbReference type="GeneID" id="90544408"/>
<keyword evidence="5 8" id="KW-0689">Ribosomal protein</keyword>